<dbReference type="InterPro" id="IPR006689">
    <property type="entry name" value="Small_GTPase_ARF/SAR"/>
</dbReference>
<evidence type="ECO:0000256" key="6">
    <source>
        <dbReference type="PIRSR" id="PIRSR606689-2"/>
    </source>
</evidence>
<keyword evidence="2" id="KW-0449">Lipoprotein</keyword>
<reference evidence="8 9" key="1">
    <citation type="submission" date="2019-08" db="EMBL/GenBank/DDBJ databases">
        <title>The genome of the soybean aphid Biotype 1, its phylome, world population structure and adaptation to the North American continent.</title>
        <authorList>
            <person name="Giordano R."/>
            <person name="Donthu R.K."/>
            <person name="Hernandez A.G."/>
            <person name="Wright C.L."/>
            <person name="Zimin A.V."/>
        </authorList>
    </citation>
    <scope>NUCLEOTIDE SEQUENCE [LARGE SCALE GENOMIC DNA]</scope>
    <source>
        <tissue evidence="8">Whole aphids</tissue>
    </source>
</reference>
<evidence type="ECO:0000256" key="7">
    <source>
        <dbReference type="SAM" id="Phobius"/>
    </source>
</evidence>
<evidence type="ECO:0000256" key="1">
    <source>
        <dbReference type="ARBA" id="ARBA00010290"/>
    </source>
</evidence>
<feature type="binding site" evidence="6">
    <location>
        <position position="88"/>
    </location>
    <ligand>
        <name>Mg(2+)</name>
        <dbReference type="ChEBI" id="CHEBI:18420"/>
    </ligand>
</feature>
<dbReference type="Gene3D" id="3.40.50.300">
    <property type="entry name" value="P-loop containing nucleotide triphosphate hydrolases"/>
    <property type="match status" value="1"/>
</dbReference>
<dbReference type="GO" id="GO:0005525">
    <property type="term" value="F:GTP binding"/>
    <property type="evidence" value="ECO:0007669"/>
    <property type="project" value="UniProtKB-KW"/>
</dbReference>
<sequence>MCKFVMCCVRAMTFCSESAIICTMGFKLKALVVVSSGVVLGVCTYAAYRTWKKRQYSADDEGFEDVSKAKESLEKKVLVLGLEGSGKSTLVSQIVKEVGQKSITSNTVYKPTEGFNVTSLSDGGSPTVNIWEIGGKESVRRYWPKFFQDTDILVFVVDASNNSNQSVVVSEIKSLLGDARLASVPILVLANKQDMIGALNAEQISNVLDLKSIPSRSHQVKVLETQTRPETNEIHQTVLEVRKVLLKLSSHIVLIFKYLKHKIIFKTNIVDIDI</sequence>
<comment type="caution">
    <text evidence="8">The sequence shown here is derived from an EMBL/GenBank/DDBJ whole genome shotgun (WGS) entry which is preliminary data.</text>
</comment>
<keyword evidence="7" id="KW-0812">Transmembrane</keyword>
<comment type="similarity">
    <text evidence="1">Belongs to the small GTPase superfamily. Arf family.</text>
</comment>
<dbReference type="Pfam" id="PF00025">
    <property type="entry name" value="Arf"/>
    <property type="match status" value="1"/>
</dbReference>
<keyword evidence="7" id="KW-0472">Membrane</keyword>
<proteinExistence type="inferred from homology"/>
<feature type="transmembrane region" description="Helical" evidence="7">
    <location>
        <begin position="28"/>
        <end position="48"/>
    </location>
</feature>
<dbReference type="SMART" id="SM00177">
    <property type="entry name" value="ARF"/>
    <property type="match status" value="1"/>
</dbReference>
<name>A0A6G0TE56_APHGL</name>
<evidence type="ECO:0000256" key="5">
    <source>
        <dbReference type="PIRSR" id="PIRSR606689-1"/>
    </source>
</evidence>
<dbReference type="GO" id="GO:0016192">
    <property type="term" value="P:vesicle-mediated transport"/>
    <property type="evidence" value="ECO:0007669"/>
    <property type="project" value="UniProtKB-ARBA"/>
</dbReference>
<evidence type="ECO:0000256" key="4">
    <source>
        <dbReference type="ARBA" id="ARBA00023134"/>
    </source>
</evidence>
<keyword evidence="4 5" id="KW-0342">GTP-binding</keyword>
<keyword evidence="2" id="KW-0519">Myristate</keyword>
<keyword evidence="9" id="KW-1185">Reference proteome</keyword>
<keyword evidence="6" id="KW-0479">Metal-binding</keyword>
<dbReference type="InterPro" id="IPR005225">
    <property type="entry name" value="Small_GTP-bd"/>
</dbReference>
<dbReference type="GO" id="GO:0003924">
    <property type="term" value="F:GTPase activity"/>
    <property type="evidence" value="ECO:0007669"/>
    <property type="project" value="InterPro"/>
</dbReference>
<dbReference type="PRINTS" id="PR00449">
    <property type="entry name" value="RASTRNSFRMNG"/>
</dbReference>
<dbReference type="GO" id="GO:0046872">
    <property type="term" value="F:metal ion binding"/>
    <property type="evidence" value="ECO:0007669"/>
    <property type="project" value="UniProtKB-KW"/>
</dbReference>
<dbReference type="SUPFAM" id="SSF52540">
    <property type="entry name" value="P-loop containing nucleoside triphosphate hydrolases"/>
    <property type="match status" value="1"/>
</dbReference>
<dbReference type="AlphaFoldDB" id="A0A6G0TE56"/>
<organism evidence="8 9">
    <name type="scientific">Aphis glycines</name>
    <name type="common">Soybean aphid</name>
    <dbReference type="NCBI Taxonomy" id="307491"/>
    <lineage>
        <taxon>Eukaryota</taxon>
        <taxon>Metazoa</taxon>
        <taxon>Ecdysozoa</taxon>
        <taxon>Arthropoda</taxon>
        <taxon>Hexapoda</taxon>
        <taxon>Insecta</taxon>
        <taxon>Pterygota</taxon>
        <taxon>Neoptera</taxon>
        <taxon>Paraneoptera</taxon>
        <taxon>Hemiptera</taxon>
        <taxon>Sternorrhyncha</taxon>
        <taxon>Aphidomorpha</taxon>
        <taxon>Aphidoidea</taxon>
        <taxon>Aphididae</taxon>
        <taxon>Aphidini</taxon>
        <taxon>Aphis</taxon>
        <taxon>Aphis</taxon>
    </lineage>
</organism>
<keyword evidence="3 5" id="KW-0547">Nucleotide-binding</keyword>
<dbReference type="InterPro" id="IPR044612">
    <property type="entry name" value="ARL2/3"/>
</dbReference>
<evidence type="ECO:0000313" key="9">
    <source>
        <dbReference type="Proteomes" id="UP000475862"/>
    </source>
</evidence>
<accession>A0A6G0TE56</accession>
<evidence type="ECO:0000256" key="2">
    <source>
        <dbReference type="ARBA" id="ARBA00022707"/>
    </source>
</evidence>
<evidence type="ECO:0008006" key="10">
    <source>
        <dbReference type="Google" id="ProtNLM"/>
    </source>
</evidence>
<feature type="binding site" evidence="5">
    <location>
        <begin position="191"/>
        <end position="194"/>
    </location>
    <ligand>
        <name>GTP</name>
        <dbReference type="ChEBI" id="CHEBI:37565"/>
    </ligand>
</feature>
<dbReference type="EMBL" id="VYZN01000042">
    <property type="protein sequence ID" value="KAE9530905.1"/>
    <property type="molecule type" value="Genomic_DNA"/>
</dbReference>
<dbReference type="OrthoDB" id="25466at2759"/>
<dbReference type="InterPro" id="IPR027417">
    <property type="entry name" value="P-loop_NTPase"/>
</dbReference>
<evidence type="ECO:0000256" key="3">
    <source>
        <dbReference type="ARBA" id="ARBA00022741"/>
    </source>
</evidence>
<dbReference type="Proteomes" id="UP000475862">
    <property type="component" value="Unassembled WGS sequence"/>
</dbReference>
<keyword evidence="6" id="KW-0460">Magnesium</keyword>
<feature type="binding site" evidence="6">
    <location>
        <position position="112"/>
    </location>
    <ligand>
        <name>Mg(2+)</name>
        <dbReference type="ChEBI" id="CHEBI:18420"/>
    </ligand>
</feature>
<gene>
    <name evidence="8" type="ORF">AGLY_011367</name>
</gene>
<keyword evidence="7" id="KW-1133">Transmembrane helix</keyword>
<protein>
    <recommendedName>
        <fullName evidence="10">ADP-ribosylation factor-like protein 3</fullName>
    </recommendedName>
</protein>
<feature type="binding site" evidence="5">
    <location>
        <position position="135"/>
    </location>
    <ligand>
        <name>GTP</name>
        <dbReference type="ChEBI" id="CHEBI:37565"/>
    </ligand>
</feature>
<evidence type="ECO:0000313" key="8">
    <source>
        <dbReference type="EMBL" id="KAE9530905.1"/>
    </source>
</evidence>
<dbReference type="PROSITE" id="PS51417">
    <property type="entry name" value="ARF"/>
    <property type="match status" value="1"/>
</dbReference>
<feature type="binding site" evidence="5">
    <location>
        <begin position="81"/>
        <end position="88"/>
    </location>
    <ligand>
        <name>GTP</name>
        <dbReference type="ChEBI" id="CHEBI:37565"/>
    </ligand>
</feature>
<dbReference type="SMART" id="SM00178">
    <property type="entry name" value="SAR"/>
    <property type="match status" value="1"/>
</dbReference>
<dbReference type="PANTHER" id="PTHR45697">
    <property type="entry name" value="ADP-RIBOSYLATION FACTOR-LIKE PROTEIN 2-RELATED"/>
    <property type="match status" value="1"/>
</dbReference>
<dbReference type="GO" id="GO:0051649">
    <property type="term" value="P:establishment of localization in cell"/>
    <property type="evidence" value="ECO:0007669"/>
    <property type="project" value="UniProtKB-ARBA"/>
</dbReference>
<dbReference type="NCBIfam" id="TIGR00231">
    <property type="entry name" value="small_GTP"/>
    <property type="match status" value="1"/>
</dbReference>